<evidence type="ECO:0000256" key="1">
    <source>
        <dbReference type="SAM" id="MobiDB-lite"/>
    </source>
</evidence>
<gene>
    <name evidence="2" type="ORF">NDES1114_LOCUS25402</name>
</gene>
<protein>
    <recommendedName>
        <fullName evidence="3">PLAC8 family protein</fullName>
    </recommendedName>
</protein>
<accession>A0A7S1MQY2</accession>
<reference evidence="2" key="1">
    <citation type="submission" date="2021-01" db="EMBL/GenBank/DDBJ databases">
        <authorList>
            <person name="Corre E."/>
            <person name="Pelletier E."/>
            <person name="Niang G."/>
            <person name="Scheremetjew M."/>
            <person name="Finn R."/>
            <person name="Kale V."/>
            <person name="Holt S."/>
            <person name="Cochrane G."/>
            <person name="Meng A."/>
            <person name="Brown T."/>
            <person name="Cohen L."/>
        </authorList>
    </citation>
    <scope>NUCLEOTIDE SEQUENCE</scope>
    <source>
        <strain evidence="2">CCAP 1951/1</strain>
    </source>
</reference>
<sequence>MSGQPKTASDSNEASHPPYGHAGGHQQGYPAQAWHGFPAQPNSQQAPPYAGGAHPLPGQPDYASDGTPQWAGPVEGRPVGDDGAAMAVGPPFAPPPLPDVEGNDAKVLRNRFPPAAWLYPEHWRRMYLYRLVGMDSETRGGEDNNAQRVDFGVYQCQMPRGPDKPVCGDVIRDRFASGADLESHAASFHGVSKLPPAFGPRTRRRPWSSSLFGCLDDPASCLDCLACPLCFIGRMEKIASTGIRWEKGVTPYTTEYRNRSSGVTDECCEVCVGFTIFLPVIAAFFPLTCCGFIDTSEDSWVCCVAFDSPLFIRNANNLSESVCCTKLKMLMCCPLVACQTYREMRHAGVNPGLTCSARDEADEAAWEAAVARAWSEPTALPTRSAILAANDGGHPSMAGLVGMSAPVPAGAWNPHAPPGSVEMQ</sequence>
<evidence type="ECO:0000313" key="2">
    <source>
        <dbReference type="EMBL" id="CAD9136640.1"/>
    </source>
</evidence>
<dbReference type="EMBL" id="HBGF01037993">
    <property type="protein sequence ID" value="CAD9136640.1"/>
    <property type="molecule type" value="Transcribed_RNA"/>
</dbReference>
<dbReference type="InterPro" id="IPR006461">
    <property type="entry name" value="PLAC_motif_containing"/>
</dbReference>
<evidence type="ECO:0008006" key="3">
    <source>
        <dbReference type="Google" id="ProtNLM"/>
    </source>
</evidence>
<name>A0A7S1MQY2_NEODS</name>
<proteinExistence type="predicted"/>
<organism evidence="2">
    <name type="scientific">Neobodo designis</name>
    <name type="common">Flagellated protozoan</name>
    <name type="synonym">Bodo designis</name>
    <dbReference type="NCBI Taxonomy" id="312471"/>
    <lineage>
        <taxon>Eukaryota</taxon>
        <taxon>Discoba</taxon>
        <taxon>Euglenozoa</taxon>
        <taxon>Kinetoplastea</taxon>
        <taxon>Metakinetoplastina</taxon>
        <taxon>Neobodonida</taxon>
        <taxon>Neobodo</taxon>
    </lineage>
</organism>
<feature type="compositionally biased region" description="Polar residues" evidence="1">
    <location>
        <begin position="1"/>
        <end position="14"/>
    </location>
</feature>
<dbReference type="AlphaFoldDB" id="A0A7S1MQY2"/>
<feature type="region of interest" description="Disordered" evidence="1">
    <location>
        <begin position="1"/>
        <end position="99"/>
    </location>
</feature>
<dbReference type="NCBIfam" id="TIGR01571">
    <property type="entry name" value="A_thal_Cys_rich"/>
    <property type="match status" value="1"/>
</dbReference>